<dbReference type="CDD" id="cd00293">
    <property type="entry name" value="USP-like"/>
    <property type="match status" value="1"/>
</dbReference>
<reference evidence="2 3" key="1">
    <citation type="submission" date="2017-03" db="EMBL/GenBank/DDBJ databases">
        <authorList>
            <person name="Afonso C.L."/>
            <person name="Miller P.J."/>
            <person name="Scott M.A."/>
            <person name="Spackman E."/>
            <person name="Goraichik I."/>
            <person name="Dimitrov K.M."/>
            <person name="Suarez D.L."/>
            <person name="Swayne D.E."/>
        </authorList>
    </citation>
    <scope>NUCLEOTIDE SEQUENCE [LARGE SCALE GENOMIC DNA]</scope>
    <source>
        <strain evidence="2 3">CECT 7023</strain>
    </source>
</reference>
<proteinExistence type="predicted"/>
<organism evidence="2 3">
    <name type="scientific">Roseisalinus antarcticus</name>
    <dbReference type="NCBI Taxonomy" id="254357"/>
    <lineage>
        <taxon>Bacteria</taxon>
        <taxon>Pseudomonadati</taxon>
        <taxon>Pseudomonadota</taxon>
        <taxon>Alphaproteobacteria</taxon>
        <taxon>Rhodobacterales</taxon>
        <taxon>Roseobacteraceae</taxon>
        <taxon>Roseisalinus</taxon>
    </lineage>
</organism>
<protein>
    <submittedName>
        <fullName evidence="2">Universal stress protein family protein</fullName>
    </submittedName>
</protein>
<dbReference type="Proteomes" id="UP000193900">
    <property type="component" value="Unassembled WGS sequence"/>
</dbReference>
<dbReference type="RefSeq" id="WP_085878123.1">
    <property type="nucleotide sequence ID" value="NZ_FWFZ01000004.1"/>
</dbReference>
<evidence type="ECO:0000259" key="1">
    <source>
        <dbReference type="Pfam" id="PF00582"/>
    </source>
</evidence>
<dbReference type="Gene3D" id="3.40.50.12370">
    <property type="match status" value="1"/>
</dbReference>
<name>A0A1Y5SB12_9RHOB</name>
<evidence type="ECO:0000313" key="3">
    <source>
        <dbReference type="Proteomes" id="UP000193900"/>
    </source>
</evidence>
<keyword evidence="3" id="KW-1185">Reference proteome</keyword>
<dbReference type="Pfam" id="PF00582">
    <property type="entry name" value="Usp"/>
    <property type="match status" value="1"/>
</dbReference>
<dbReference type="SUPFAM" id="SSF52402">
    <property type="entry name" value="Adenine nucleotide alpha hydrolases-like"/>
    <property type="match status" value="1"/>
</dbReference>
<gene>
    <name evidence="2" type="ORF">ROA7023_01235</name>
</gene>
<dbReference type="OrthoDB" id="9804721at2"/>
<accession>A0A1Y5SB12</accession>
<dbReference type="EMBL" id="FWFZ01000004">
    <property type="protein sequence ID" value="SLN33968.1"/>
    <property type="molecule type" value="Genomic_DNA"/>
</dbReference>
<sequence length="279" mass="29893">MAIKSIATVVTDIETDGDMLKASFSLAYALDAHLDIYCLSVDTARYGALPAGSMGVVIETDIAATQERASDLAAWAEKATPAGSYKVTVEPLILPSMGLDNGLSRLLRFADLAIAPRPYGEAGGMLQVQVLESALFQRGVPCLVLPPGQKSFAPPSRITLAWDDSTESLAAVRQAMPFLKSADLVNVVMIDPPRNMPDRSDPGGMIGTMLARHGVHCEISVVSQTMPRVADTLMRFCAEHECQAVVMGAYNHSRIREAIVGGPTRDMLQEADVPLLMAH</sequence>
<evidence type="ECO:0000313" key="2">
    <source>
        <dbReference type="EMBL" id="SLN33968.1"/>
    </source>
</evidence>
<dbReference type="AlphaFoldDB" id="A0A1Y5SB12"/>
<feature type="domain" description="UspA" evidence="1">
    <location>
        <begin position="157"/>
        <end position="278"/>
    </location>
</feature>
<dbReference type="InterPro" id="IPR006016">
    <property type="entry name" value="UspA"/>
</dbReference>